<feature type="transmembrane region" description="Helical" evidence="1">
    <location>
        <begin position="283"/>
        <end position="303"/>
    </location>
</feature>
<feature type="transmembrane region" description="Helical" evidence="1">
    <location>
        <begin position="215"/>
        <end position="242"/>
    </location>
</feature>
<gene>
    <name evidence="2" type="ORF">GCM10023094_18510</name>
</gene>
<evidence type="ECO:0000313" key="3">
    <source>
        <dbReference type="Proteomes" id="UP001501183"/>
    </source>
</evidence>
<sequence length="397" mass="42623">MTVRQDTDPSPELLAAQKRALNESGWGVRFRLFQPHNPAFWVLVVGLVAGLATAIPIVTHSAALYGTALAVGVVAFAIYAIPWWIFLHHHDRYTPLPAQFVAVGFVWGAIAATFWMAYNANNAALSLYAKLFGHGWAMSWGAGLTAPFTEEIAKATALVLLIGLGSRLVRSPYDGFVIGAFAGLGFQIAEDMLYAAQSAVHTFGSEQLGQALRIILFRGALGIVSHALFSAIFCAGLVWFLGRPRAQRNRALGATLMAFSMFLHFVWDSAAALAGALLGNPSVALVFTLGAAVLGLITVVWVARTASDVEKHWLRDLLAPEVARGTIGDAEVAALAGTRKDRTRYLHRQKHGKRRAHHVLDAVADLAAGIAHDHGAETAEVAHLRSEVLRVRTTGGS</sequence>
<keyword evidence="2" id="KW-0482">Metalloprotease</keyword>
<feature type="transmembrane region" description="Helical" evidence="1">
    <location>
        <begin position="39"/>
        <end position="58"/>
    </location>
</feature>
<reference evidence="3" key="1">
    <citation type="journal article" date="2019" name="Int. J. Syst. Evol. Microbiol.">
        <title>The Global Catalogue of Microorganisms (GCM) 10K type strain sequencing project: providing services to taxonomists for standard genome sequencing and annotation.</title>
        <authorList>
            <consortium name="The Broad Institute Genomics Platform"/>
            <consortium name="The Broad Institute Genome Sequencing Center for Infectious Disease"/>
            <person name="Wu L."/>
            <person name="Ma J."/>
        </authorList>
    </citation>
    <scope>NUCLEOTIDE SEQUENCE [LARGE SCALE GENOMIC DNA]</scope>
    <source>
        <strain evidence="3">JCM 32206</strain>
    </source>
</reference>
<keyword evidence="3" id="KW-1185">Reference proteome</keyword>
<proteinExistence type="predicted"/>
<evidence type="ECO:0000256" key="1">
    <source>
        <dbReference type="SAM" id="Phobius"/>
    </source>
</evidence>
<dbReference type="Pfam" id="PF13367">
    <property type="entry name" value="PrsW-protease"/>
    <property type="match status" value="1"/>
</dbReference>
<name>A0ABP8P0T8_9NOCA</name>
<dbReference type="PANTHER" id="PTHR36844">
    <property type="entry name" value="PROTEASE PRSW"/>
    <property type="match status" value="1"/>
</dbReference>
<evidence type="ECO:0000313" key="2">
    <source>
        <dbReference type="EMBL" id="GAA4477068.1"/>
    </source>
</evidence>
<protein>
    <submittedName>
        <fullName evidence="2">PrsW family intramembrane metalloprotease</fullName>
    </submittedName>
</protein>
<dbReference type="EMBL" id="BAABFB010000029">
    <property type="protein sequence ID" value="GAA4477068.1"/>
    <property type="molecule type" value="Genomic_DNA"/>
</dbReference>
<dbReference type="RefSeq" id="WP_345343853.1">
    <property type="nucleotide sequence ID" value="NZ_BAABFB010000029.1"/>
</dbReference>
<dbReference type="Proteomes" id="UP001501183">
    <property type="component" value="Unassembled WGS sequence"/>
</dbReference>
<keyword evidence="2" id="KW-0645">Protease</keyword>
<feature type="transmembrane region" description="Helical" evidence="1">
    <location>
        <begin position="64"/>
        <end position="86"/>
    </location>
</feature>
<feature type="transmembrane region" description="Helical" evidence="1">
    <location>
        <begin position="98"/>
        <end position="118"/>
    </location>
</feature>
<feature type="transmembrane region" description="Helical" evidence="1">
    <location>
        <begin position="254"/>
        <end position="277"/>
    </location>
</feature>
<keyword evidence="1" id="KW-0472">Membrane</keyword>
<dbReference type="GO" id="GO:0008237">
    <property type="term" value="F:metallopeptidase activity"/>
    <property type="evidence" value="ECO:0007669"/>
    <property type="project" value="UniProtKB-KW"/>
</dbReference>
<organism evidence="2 3">
    <name type="scientific">Rhodococcus olei</name>
    <dbReference type="NCBI Taxonomy" id="2161675"/>
    <lineage>
        <taxon>Bacteria</taxon>
        <taxon>Bacillati</taxon>
        <taxon>Actinomycetota</taxon>
        <taxon>Actinomycetes</taxon>
        <taxon>Mycobacteriales</taxon>
        <taxon>Nocardiaceae</taxon>
        <taxon>Rhodococcus</taxon>
    </lineage>
</organism>
<comment type="caution">
    <text evidence="2">The sequence shown here is derived from an EMBL/GenBank/DDBJ whole genome shotgun (WGS) entry which is preliminary data.</text>
</comment>
<keyword evidence="2" id="KW-0378">Hydrolase</keyword>
<keyword evidence="1" id="KW-0812">Transmembrane</keyword>
<accession>A0ABP8P0T8</accession>
<keyword evidence="1" id="KW-1133">Transmembrane helix</keyword>
<dbReference type="InterPro" id="IPR026898">
    <property type="entry name" value="PrsW"/>
</dbReference>
<dbReference type="PANTHER" id="PTHR36844:SF1">
    <property type="entry name" value="PROTEASE PRSW"/>
    <property type="match status" value="1"/>
</dbReference>